<dbReference type="PANTHER" id="PTHR32071">
    <property type="entry name" value="TRANSCRIPTIONAL REGULATORY PROTEIN"/>
    <property type="match status" value="1"/>
</dbReference>
<dbReference type="Gene3D" id="3.40.50.300">
    <property type="entry name" value="P-loop containing nucleotide triphosphate hydrolases"/>
    <property type="match status" value="1"/>
</dbReference>
<organism evidence="6 7">
    <name type="scientific">Ammoniphilus resinae</name>
    <dbReference type="NCBI Taxonomy" id="861532"/>
    <lineage>
        <taxon>Bacteria</taxon>
        <taxon>Bacillati</taxon>
        <taxon>Bacillota</taxon>
        <taxon>Bacilli</taxon>
        <taxon>Bacillales</taxon>
        <taxon>Paenibacillaceae</taxon>
        <taxon>Aneurinibacillus group</taxon>
        <taxon>Ammoniphilus</taxon>
    </lineage>
</organism>
<dbReference type="Gene3D" id="1.10.8.60">
    <property type="match status" value="1"/>
</dbReference>
<reference evidence="6 7" key="1">
    <citation type="submission" date="2021-03" db="EMBL/GenBank/DDBJ databases">
        <title>Genomic Encyclopedia of Type Strains, Phase IV (KMG-IV): sequencing the most valuable type-strain genomes for metagenomic binning, comparative biology and taxonomic classification.</title>
        <authorList>
            <person name="Goeker M."/>
        </authorList>
    </citation>
    <scope>NUCLEOTIDE SEQUENCE [LARGE SCALE GENOMIC DNA]</scope>
    <source>
        <strain evidence="6 7">DSM 24738</strain>
    </source>
</reference>
<dbReference type="CDD" id="cd00009">
    <property type="entry name" value="AAA"/>
    <property type="match status" value="1"/>
</dbReference>
<dbReference type="SUPFAM" id="SSF46689">
    <property type="entry name" value="Homeodomain-like"/>
    <property type="match status" value="1"/>
</dbReference>
<evidence type="ECO:0000259" key="5">
    <source>
        <dbReference type="PROSITE" id="PS50045"/>
    </source>
</evidence>
<proteinExistence type="predicted"/>
<keyword evidence="7" id="KW-1185">Reference proteome</keyword>
<dbReference type="InterPro" id="IPR058031">
    <property type="entry name" value="AAA_lid_NorR"/>
</dbReference>
<dbReference type="Gene3D" id="1.10.10.60">
    <property type="entry name" value="Homeodomain-like"/>
    <property type="match status" value="1"/>
</dbReference>
<dbReference type="SUPFAM" id="SSF159800">
    <property type="entry name" value="PrpR receptor domain-like"/>
    <property type="match status" value="1"/>
</dbReference>
<dbReference type="Pfam" id="PF06506">
    <property type="entry name" value="PrpR_N"/>
    <property type="match status" value="1"/>
</dbReference>
<dbReference type="Pfam" id="PF00158">
    <property type="entry name" value="Sigma54_activat"/>
    <property type="match status" value="1"/>
</dbReference>
<dbReference type="EMBL" id="JAGGKT010000020">
    <property type="protein sequence ID" value="MBP1934357.1"/>
    <property type="molecule type" value="Genomic_DNA"/>
</dbReference>
<dbReference type="PANTHER" id="PTHR32071:SF57">
    <property type="entry name" value="C4-DICARBOXYLATE TRANSPORT TRANSCRIPTIONAL REGULATORY PROTEIN DCTD"/>
    <property type="match status" value="1"/>
</dbReference>
<evidence type="ECO:0000256" key="4">
    <source>
        <dbReference type="ARBA" id="ARBA00023163"/>
    </source>
</evidence>
<keyword evidence="3" id="KW-0805">Transcription regulation</keyword>
<gene>
    <name evidence="6" type="ORF">J2Z37_004377</name>
</gene>
<keyword evidence="4" id="KW-0804">Transcription</keyword>
<keyword evidence="2" id="KW-0067">ATP-binding</keyword>
<dbReference type="Gene3D" id="3.40.50.10660">
    <property type="entry name" value="PrpR receptor domain-like"/>
    <property type="match status" value="1"/>
</dbReference>
<dbReference type="InterPro" id="IPR009057">
    <property type="entry name" value="Homeodomain-like_sf"/>
</dbReference>
<dbReference type="InterPro" id="IPR027417">
    <property type="entry name" value="P-loop_NTPase"/>
</dbReference>
<evidence type="ECO:0000256" key="1">
    <source>
        <dbReference type="ARBA" id="ARBA00022741"/>
    </source>
</evidence>
<evidence type="ECO:0000256" key="2">
    <source>
        <dbReference type="ARBA" id="ARBA00022840"/>
    </source>
</evidence>
<keyword evidence="6" id="KW-0238">DNA-binding</keyword>
<dbReference type="PROSITE" id="PS50045">
    <property type="entry name" value="SIGMA54_INTERACT_4"/>
    <property type="match status" value="1"/>
</dbReference>
<dbReference type="GO" id="GO:0003677">
    <property type="term" value="F:DNA binding"/>
    <property type="evidence" value="ECO:0007669"/>
    <property type="project" value="UniProtKB-KW"/>
</dbReference>
<dbReference type="RefSeq" id="WP_209812358.1">
    <property type="nucleotide sequence ID" value="NZ_JAGGKT010000020.1"/>
</dbReference>
<keyword evidence="1" id="KW-0547">Nucleotide-binding</keyword>
<dbReference type="Gene3D" id="3.40.50.2300">
    <property type="match status" value="1"/>
</dbReference>
<dbReference type="SUPFAM" id="SSF52540">
    <property type="entry name" value="P-loop containing nucleoside triphosphate hydrolases"/>
    <property type="match status" value="1"/>
</dbReference>
<protein>
    <submittedName>
        <fullName evidence="6">DNA-binding NtrC family response regulator</fullName>
    </submittedName>
</protein>
<accession>A0ABS4GWF2</accession>
<feature type="domain" description="Sigma-54 factor interaction" evidence="5">
    <location>
        <begin position="214"/>
        <end position="421"/>
    </location>
</feature>
<dbReference type="Proteomes" id="UP001519343">
    <property type="component" value="Unassembled WGS sequence"/>
</dbReference>
<dbReference type="InterPro" id="IPR002078">
    <property type="entry name" value="Sigma_54_int"/>
</dbReference>
<name>A0ABS4GWF2_9BACL</name>
<evidence type="ECO:0000313" key="7">
    <source>
        <dbReference type="Proteomes" id="UP001519343"/>
    </source>
</evidence>
<evidence type="ECO:0000256" key="3">
    <source>
        <dbReference type="ARBA" id="ARBA00023015"/>
    </source>
</evidence>
<sequence length="515" mass="57900">MFKCFVVAPYKGFRDLVLSVADSYPFQIEVGMGSLEEGLALAKEAERQGFDVIVGRGGTARLIEENCQVPVVEVKVTSYDILRVLTLLKGYQGKIGIIGSSNMVHDVALIAELLEIEVIQLIIRNEQEVETALKEATRAGLNLLIADVAAGSLAEKKGFTAVLITSGKEAITVALDEVRQMIQFHEYRQKEIEQKILPRPSHPVEMDQPTLGQLLRTMEITSEVYEGAQKYSRLREPILLCGEYGTGKRRLAKAIHQGSPFSDGPFVVLDPQSDPQTVNFDALFDPKHGLLSLAHRGTLFIQSVESLPMPVQGQLYKLLLTPQLDFQCVFASSIDLREAMENGKLHPDLFFLLWQTHLDLPPLRERLDELEDMIRLYIAEMNESMGTEVAAVKPDVFEALRSYTWPGNITELKAIIRLLVQNCSTMFITMESAQPVLDQHLARNAQKLQLSQWIGKKTLEEMEMEIIDTVIEEEDNNQSRAAKRLGIDRSTLWRKRNTPKRMEVDIVAKGAEDEP</sequence>
<dbReference type="InterPro" id="IPR002197">
    <property type="entry name" value="HTH_Fis"/>
</dbReference>
<dbReference type="InterPro" id="IPR010524">
    <property type="entry name" value="Sig_transdc_resp-reg_PrpR_N"/>
</dbReference>
<evidence type="ECO:0000313" key="6">
    <source>
        <dbReference type="EMBL" id="MBP1934357.1"/>
    </source>
</evidence>
<dbReference type="Pfam" id="PF25601">
    <property type="entry name" value="AAA_lid_14"/>
    <property type="match status" value="1"/>
</dbReference>
<dbReference type="Pfam" id="PF02954">
    <property type="entry name" value="HTH_8"/>
    <property type="match status" value="1"/>
</dbReference>
<comment type="caution">
    <text evidence="6">The sequence shown here is derived from an EMBL/GenBank/DDBJ whole genome shotgun (WGS) entry which is preliminary data.</text>
</comment>